<dbReference type="Proteomes" id="UP000694844">
    <property type="component" value="Chromosome 4"/>
</dbReference>
<dbReference type="PANTHER" id="PTHR24123:SF33">
    <property type="entry name" value="PROTEIN HOS4"/>
    <property type="match status" value="1"/>
</dbReference>
<dbReference type="InterPro" id="IPR036770">
    <property type="entry name" value="Ankyrin_rpt-contain_sf"/>
</dbReference>
<dbReference type="GO" id="GO:0035556">
    <property type="term" value="P:intracellular signal transduction"/>
    <property type="evidence" value="ECO:0007669"/>
    <property type="project" value="InterPro"/>
</dbReference>
<dbReference type="OrthoDB" id="6199797at2759"/>
<evidence type="ECO:0000256" key="1">
    <source>
        <dbReference type="ARBA" id="ARBA00022737"/>
    </source>
</evidence>
<evidence type="ECO:0000259" key="4">
    <source>
        <dbReference type="PROSITE" id="PS50225"/>
    </source>
</evidence>
<dbReference type="SMART" id="SM00248">
    <property type="entry name" value="ANK"/>
    <property type="match status" value="7"/>
</dbReference>
<dbReference type="InterPro" id="IPR001496">
    <property type="entry name" value="SOCS_box"/>
</dbReference>
<keyword evidence="5" id="KW-1185">Reference proteome</keyword>
<dbReference type="PANTHER" id="PTHR24123">
    <property type="entry name" value="ANKYRIN REPEAT-CONTAINING"/>
    <property type="match status" value="1"/>
</dbReference>
<proteinExistence type="predicted"/>
<feature type="domain" description="SOCS box" evidence="4">
    <location>
        <begin position="593"/>
        <end position="650"/>
    </location>
</feature>
<dbReference type="InterPro" id="IPR036036">
    <property type="entry name" value="SOCS_box-like_dom_sf"/>
</dbReference>
<dbReference type="KEGG" id="cvn:111131589"/>
<dbReference type="Pfam" id="PF00023">
    <property type="entry name" value="Ank"/>
    <property type="match status" value="1"/>
</dbReference>
<dbReference type="SUPFAM" id="SSF48403">
    <property type="entry name" value="Ankyrin repeat"/>
    <property type="match status" value="2"/>
</dbReference>
<organism evidence="5 6">
    <name type="scientific">Crassostrea virginica</name>
    <name type="common">Eastern oyster</name>
    <dbReference type="NCBI Taxonomy" id="6565"/>
    <lineage>
        <taxon>Eukaryota</taxon>
        <taxon>Metazoa</taxon>
        <taxon>Spiralia</taxon>
        <taxon>Lophotrochozoa</taxon>
        <taxon>Mollusca</taxon>
        <taxon>Bivalvia</taxon>
        <taxon>Autobranchia</taxon>
        <taxon>Pteriomorphia</taxon>
        <taxon>Ostreida</taxon>
        <taxon>Ostreoidea</taxon>
        <taxon>Ostreidae</taxon>
        <taxon>Crassostrea</taxon>
    </lineage>
</organism>
<dbReference type="SUPFAM" id="SSF158235">
    <property type="entry name" value="SOCS box-like"/>
    <property type="match status" value="1"/>
</dbReference>
<dbReference type="RefSeq" id="XP_022334901.1">
    <property type="nucleotide sequence ID" value="XM_022479193.1"/>
</dbReference>
<dbReference type="PROSITE" id="PS50225">
    <property type="entry name" value="SOCS"/>
    <property type="match status" value="1"/>
</dbReference>
<dbReference type="CDD" id="cd03587">
    <property type="entry name" value="SOCS"/>
    <property type="match status" value="1"/>
</dbReference>
<dbReference type="GeneID" id="111131589"/>
<accession>A0A8B8E674</accession>
<keyword evidence="1" id="KW-0677">Repeat</keyword>
<dbReference type="SMART" id="SM00969">
    <property type="entry name" value="SOCS_box"/>
    <property type="match status" value="1"/>
</dbReference>
<reference evidence="6" key="1">
    <citation type="submission" date="2025-08" db="UniProtKB">
        <authorList>
            <consortium name="RefSeq"/>
        </authorList>
    </citation>
    <scope>IDENTIFICATION</scope>
    <source>
        <tissue evidence="6">Whole sample</tissue>
    </source>
</reference>
<gene>
    <name evidence="6" type="primary">LOC111131589</name>
</gene>
<dbReference type="Gene3D" id="1.25.40.20">
    <property type="entry name" value="Ankyrin repeat-containing domain"/>
    <property type="match status" value="2"/>
</dbReference>
<dbReference type="InterPro" id="IPR002110">
    <property type="entry name" value="Ankyrin_rpt"/>
</dbReference>
<dbReference type="Gene3D" id="1.10.750.20">
    <property type="entry name" value="SOCS box"/>
    <property type="match status" value="1"/>
</dbReference>
<evidence type="ECO:0000313" key="6">
    <source>
        <dbReference type="RefSeq" id="XP_022334901.1"/>
    </source>
</evidence>
<evidence type="ECO:0000256" key="3">
    <source>
        <dbReference type="PROSITE-ProRule" id="PRU00023"/>
    </source>
</evidence>
<name>A0A8B8E674_CRAVI</name>
<dbReference type="AlphaFoldDB" id="A0A8B8E674"/>
<sequence length="724" mass="82357">MSENRKYENVLKVIPDKNVTSFTKWYNSMRRPLREFHLKNIVRKSVEVGFTEGVRILVNENGVSCLSLGRASSVFHLACEYGQVEIVKFLLTLDICDTFFQKVNFINMDGLAIAAEKRNENLFNVLLASGKFEMENMPFEKVPRLFNALERGEKDLAIFFIQRGANVKSVGVSTKLGPISSVCISAMKIPSITVELLKRGGNATDVHEKTGKSVLQLAIESSADRCTVKDILSYGANIGLKDKHGNTALSSLKAIGQLYGILDAGVSVTEMENTFKFSTLGFVVEHSHAGEDVQFFLEKGANVNFYDKIKGSLLIRALKSQYSSEKDALVLLQHGADPHQKNCDGYTALQFFCKCKMGSPWKTALHLLEYGAKPIGCLNDVVNKAFTTDECRPLVVKLLQCGADPNEECGSYESILSTAIRRKLDITEELINHGASTNIKSCDVMSPLSYACSLGTHDQEFKNLRALLKCPTNLNYSEFQAHVDAVVRNTTETFQQSGNQRILTFDLRGVFYLLAAGFDFTPKESREETVQRISCLEMYGLYGSIEYFLSCGLCTHDDKEYMKNFESRIANNIPFETEDGWYYPQISEEKKTKLKAALNELESNPTSLQSLCRSRIRKELSVSGHSIFPLVERLSIPEKLKSFLKFEDVEEPMKEIVIADFIPQPHQFDDFDDDYDYTYEYDYDYDYTYKYDYDYEYQEDDYYNSDRQEMIFDTSADEWVPIWW</sequence>
<feature type="repeat" description="ANK" evidence="3">
    <location>
        <begin position="210"/>
        <end position="243"/>
    </location>
</feature>
<keyword evidence="2 3" id="KW-0040">ANK repeat</keyword>
<protein>
    <submittedName>
        <fullName evidence="6">Uncharacterized protein LOC111131589 isoform X1</fullName>
    </submittedName>
</protein>
<evidence type="ECO:0000256" key="2">
    <source>
        <dbReference type="ARBA" id="ARBA00023043"/>
    </source>
</evidence>
<evidence type="ECO:0000313" key="5">
    <source>
        <dbReference type="Proteomes" id="UP000694844"/>
    </source>
</evidence>
<dbReference type="InterPro" id="IPR051165">
    <property type="entry name" value="Multifunctional_ANK_Repeat"/>
</dbReference>
<dbReference type="PROSITE" id="PS50088">
    <property type="entry name" value="ANK_REPEAT"/>
    <property type="match status" value="1"/>
</dbReference>
<dbReference type="Pfam" id="PF07525">
    <property type="entry name" value="SOCS_box"/>
    <property type="match status" value="1"/>
</dbReference>